<dbReference type="Pfam" id="PF01145">
    <property type="entry name" value="Band_7"/>
    <property type="match status" value="1"/>
</dbReference>
<comment type="subcellular location">
    <subcellularLocation>
        <location evidence="1">Membrane</location>
        <topology evidence="1">Single-pass membrane protein</topology>
    </subcellularLocation>
</comment>
<feature type="compositionally biased region" description="Low complexity" evidence="7">
    <location>
        <begin position="34"/>
        <end position="56"/>
    </location>
</feature>
<gene>
    <name evidence="9" type="primary">hflK</name>
    <name evidence="9" type="ORF">GCM10023337_04670</name>
</gene>
<dbReference type="SMART" id="SM00244">
    <property type="entry name" value="PHB"/>
    <property type="match status" value="1"/>
</dbReference>
<evidence type="ECO:0000313" key="9">
    <source>
        <dbReference type="EMBL" id="GAA5085703.1"/>
    </source>
</evidence>
<organism evidence="9 10">
    <name type="scientific">Paenalcaligenes hermetiae</name>
    <dbReference type="NCBI Taxonomy" id="1157987"/>
    <lineage>
        <taxon>Bacteria</taxon>
        <taxon>Pseudomonadati</taxon>
        <taxon>Pseudomonadota</taxon>
        <taxon>Betaproteobacteria</taxon>
        <taxon>Burkholderiales</taxon>
        <taxon>Alcaligenaceae</taxon>
        <taxon>Paenalcaligenes</taxon>
    </lineage>
</organism>
<evidence type="ECO:0000313" key="10">
    <source>
        <dbReference type="Proteomes" id="UP001500227"/>
    </source>
</evidence>
<proteinExistence type="inferred from homology"/>
<dbReference type="InterPro" id="IPR020980">
    <property type="entry name" value="Membrane_HflK_N"/>
</dbReference>
<evidence type="ECO:0000256" key="4">
    <source>
        <dbReference type="ARBA" id="ARBA00022989"/>
    </source>
</evidence>
<dbReference type="SUPFAM" id="SSF117892">
    <property type="entry name" value="Band 7/SPFH domain"/>
    <property type="match status" value="1"/>
</dbReference>
<comment type="similarity">
    <text evidence="2 6">Belongs to the band 7/mec-2 family. HflK subfamily.</text>
</comment>
<dbReference type="GO" id="GO:0008233">
    <property type="term" value="F:peptidase activity"/>
    <property type="evidence" value="ECO:0007669"/>
    <property type="project" value="UniProtKB-KW"/>
</dbReference>
<evidence type="ECO:0000259" key="8">
    <source>
        <dbReference type="SMART" id="SM00244"/>
    </source>
</evidence>
<dbReference type="EMBL" id="BAABKD010000002">
    <property type="protein sequence ID" value="GAA5085703.1"/>
    <property type="molecule type" value="Genomic_DNA"/>
</dbReference>
<dbReference type="PANTHER" id="PTHR43327:SF2">
    <property type="entry name" value="MODULATOR OF FTSH PROTEASE HFLK"/>
    <property type="match status" value="1"/>
</dbReference>
<dbReference type="Pfam" id="PF12221">
    <property type="entry name" value="HflK_N"/>
    <property type="match status" value="1"/>
</dbReference>
<evidence type="ECO:0000256" key="7">
    <source>
        <dbReference type="SAM" id="MobiDB-lite"/>
    </source>
</evidence>
<feature type="region of interest" description="Disordered" evidence="7">
    <location>
        <begin position="72"/>
        <end position="93"/>
    </location>
</feature>
<evidence type="ECO:0000256" key="6">
    <source>
        <dbReference type="RuleBase" id="RU364113"/>
    </source>
</evidence>
<dbReference type="CDD" id="cd03404">
    <property type="entry name" value="SPFH_HflK"/>
    <property type="match status" value="1"/>
</dbReference>
<keyword evidence="9" id="KW-0378">Hydrolase</keyword>
<comment type="subunit">
    <text evidence="6">HflC and HflK may interact to form a multimeric complex.</text>
</comment>
<dbReference type="Gene3D" id="3.30.479.30">
    <property type="entry name" value="Band 7 domain"/>
    <property type="match status" value="1"/>
</dbReference>
<evidence type="ECO:0000256" key="5">
    <source>
        <dbReference type="ARBA" id="ARBA00023136"/>
    </source>
</evidence>
<feature type="region of interest" description="Disordered" evidence="7">
    <location>
        <begin position="28"/>
        <end position="58"/>
    </location>
</feature>
<dbReference type="InterPro" id="IPR010201">
    <property type="entry name" value="HflK"/>
</dbReference>
<reference evidence="10" key="1">
    <citation type="journal article" date="2019" name="Int. J. Syst. Evol. Microbiol.">
        <title>The Global Catalogue of Microorganisms (GCM) 10K type strain sequencing project: providing services to taxonomists for standard genome sequencing and annotation.</title>
        <authorList>
            <consortium name="The Broad Institute Genomics Platform"/>
            <consortium name="The Broad Institute Genome Sequencing Center for Infectious Disease"/>
            <person name="Wu L."/>
            <person name="Ma J."/>
        </authorList>
    </citation>
    <scope>NUCLEOTIDE SEQUENCE [LARGE SCALE GENOMIC DNA]</scope>
    <source>
        <strain evidence="10">JCM 18423</strain>
    </source>
</reference>
<comment type="caution">
    <text evidence="9">The sequence shown here is derived from an EMBL/GenBank/DDBJ whole genome shotgun (WGS) entry which is preliminary data.</text>
</comment>
<dbReference type="NCBIfam" id="TIGR01933">
    <property type="entry name" value="hflK"/>
    <property type="match status" value="1"/>
</dbReference>
<sequence>MTCAQLLLSQVKYWKVIRSMTRIYNLNDPGWGRDGNQNSGNQQQPPRRPDNQQTPPDLDEVWRDFNKRLSSIFGNKGGNQNPPPSGGRQPAKLPKGSPKLFLGLLILVIGFWLSTGFVIVQEGQVAVVTRFGQYTKTLNPGLQWRWPSPIEDHQNVNIAQLRTFEIGFRGNSRNKVLSESLMLTADESIVDVQFVVQYRLLQTGAPDYLFNTNNPDESVRQAAETAMREIVGKKPMDFVLYSGRTEVASEVQQLAQTILDRYKTGVQISTVAIQNVQPPEQVQAAFDDAVKAGQDRERQINEGNAYANKVLPEARGQVARMLQQAEGYKAKVIGDAKGDSARFNSVVAEYVKAPGVMRDRLYLSTFEEILANTSKVMVDSKNNNMLYLPLDQMAKQVAKDATSSAQPAHAAASAAASNTSSSATTTPRVPATTSIPNANDVGNLSNPYSPYSR</sequence>
<evidence type="ECO:0000256" key="3">
    <source>
        <dbReference type="ARBA" id="ARBA00022692"/>
    </source>
</evidence>
<dbReference type="InterPro" id="IPR001107">
    <property type="entry name" value="Band_7"/>
</dbReference>
<dbReference type="PANTHER" id="PTHR43327">
    <property type="entry name" value="STOMATIN-LIKE PROTEIN 2, MITOCHONDRIAL"/>
    <property type="match status" value="1"/>
</dbReference>
<evidence type="ECO:0000256" key="1">
    <source>
        <dbReference type="ARBA" id="ARBA00004167"/>
    </source>
</evidence>
<feature type="transmembrane region" description="Helical" evidence="6">
    <location>
        <begin position="100"/>
        <end position="120"/>
    </location>
</feature>
<feature type="compositionally biased region" description="Low complexity" evidence="7">
    <location>
        <begin position="401"/>
        <end position="426"/>
    </location>
</feature>
<dbReference type="InterPro" id="IPR036013">
    <property type="entry name" value="Band_7/SPFH_dom_sf"/>
</dbReference>
<dbReference type="Proteomes" id="UP001500227">
    <property type="component" value="Unassembled WGS sequence"/>
</dbReference>
<dbReference type="GO" id="GO:0006508">
    <property type="term" value="P:proteolysis"/>
    <property type="evidence" value="ECO:0007669"/>
    <property type="project" value="UniProtKB-KW"/>
</dbReference>
<feature type="domain" description="Band 7" evidence="8">
    <location>
        <begin position="115"/>
        <end position="290"/>
    </location>
</feature>
<keyword evidence="3 6" id="KW-0812">Transmembrane</keyword>
<keyword evidence="10" id="KW-1185">Reference proteome</keyword>
<keyword evidence="5 6" id="KW-0472">Membrane</keyword>
<keyword evidence="9" id="KW-0645">Protease</keyword>
<accession>A0ABP9LZ77</accession>
<keyword evidence="4 6" id="KW-1133">Transmembrane helix</keyword>
<protein>
    <recommendedName>
        <fullName evidence="6">Protein HflK</fullName>
    </recommendedName>
</protein>
<evidence type="ECO:0000256" key="2">
    <source>
        <dbReference type="ARBA" id="ARBA00006971"/>
    </source>
</evidence>
<name>A0ABP9LZ77_9BURK</name>
<comment type="function">
    <text evidence="6">HflC and HflK could encode or regulate a protease.</text>
</comment>
<feature type="region of interest" description="Disordered" evidence="7">
    <location>
        <begin position="399"/>
        <end position="453"/>
    </location>
</feature>
<dbReference type="InterPro" id="IPR050710">
    <property type="entry name" value="Band7/mec-2_domain"/>
</dbReference>
<feature type="compositionally biased region" description="Polar residues" evidence="7">
    <location>
        <begin position="431"/>
        <end position="453"/>
    </location>
</feature>